<dbReference type="Proteomes" id="UP000467841">
    <property type="component" value="Unassembled WGS sequence"/>
</dbReference>
<reference evidence="2" key="1">
    <citation type="submission" date="2020-01" db="EMBL/GenBank/DDBJ databases">
        <authorList>
            <person name="Mishra B."/>
        </authorList>
    </citation>
    <scope>NUCLEOTIDE SEQUENCE [LARGE SCALE GENOMIC DNA]</scope>
</reference>
<organism evidence="2 3">
    <name type="scientific">Microthlaspi erraticum</name>
    <dbReference type="NCBI Taxonomy" id="1685480"/>
    <lineage>
        <taxon>Eukaryota</taxon>
        <taxon>Viridiplantae</taxon>
        <taxon>Streptophyta</taxon>
        <taxon>Embryophyta</taxon>
        <taxon>Tracheophyta</taxon>
        <taxon>Spermatophyta</taxon>
        <taxon>Magnoliopsida</taxon>
        <taxon>eudicotyledons</taxon>
        <taxon>Gunneridae</taxon>
        <taxon>Pentapetalae</taxon>
        <taxon>rosids</taxon>
        <taxon>malvids</taxon>
        <taxon>Brassicales</taxon>
        <taxon>Brassicaceae</taxon>
        <taxon>Coluteocarpeae</taxon>
        <taxon>Microthlaspi</taxon>
    </lineage>
</organism>
<evidence type="ECO:0000259" key="1">
    <source>
        <dbReference type="PROSITE" id="PS50090"/>
    </source>
</evidence>
<feature type="domain" description="Myb-like" evidence="1">
    <location>
        <begin position="49"/>
        <end position="93"/>
    </location>
</feature>
<dbReference type="InterPro" id="IPR009057">
    <property type="entry name" value="Homeodomain-like_sf"/>
</dbReference>
<protein>
    <recommendedName>
        <fullName evidence="1">Myb-like domain-containing protein</fullName>
    </recommendedName>
</protein>
<dbReference type="InterPro" id="IPR001005">
    <property type="entry name" value="SANT/Myb"/>
</dbReference>
<dbReference type="OrthoDB" id="2143914at2759"/>
<keyword evidence="3" id="KW-1185">Reference proteome</keyword>
<dbReference type="Pfam" id="PF00249">
    <property type="entry name" value="Myb_DNA-binding"/>
    <property type="match status" value="1"/>
</dbReference>
<dbReference type="Gene3D" id="1.10.10.60">
    <property type="entry name" value="Homeodomain-like"/>
    <property type="match status" value="1"/>
</dbReference>
<dbReference type="PROSITE" id="PS50090">
    <property type="entry name" value="MYB_LIKE"/>
    <property type="match status" value="2"/>
</dbReference>
<evidence type="ECO:0000313" key="2">
    <source>
        <dbReference type="EMBL" id="CAA7027177.1"/>
    </source>
</evidence>
<gene>
    <name evidence="2" type="ORF">MERR_LOCUS14412</name>
</gene>
<feature type="domain" description="Myb-like" evidence="1">
    <location>
        <begin position="1"/>
        <end position="46"/>
    </location>
</feature>
<dbReference type="SMART" id="SM00717">
    <property type="entry name" value="SANT"/>
    <property type="match status" value="1"/>
</dbReference>
<sequence length="98" mass="11478">MWTAAENSRLVSQAPRFGRNWETISATLFGGKYSSRECRTQFEFLTEKPWTQEEDLKLVELKNQWYPLWGNVSRILNTGRTAISCEKRYNELMAQEGP</sequence>
<dbReference type="EMBL" id="CACVBM020001052">
    <property type="protein sequence ID" value="CAA7027177.1"/>
    <property type="molecule type" value="Genomic_DNA"/>
</dbReference>
<dbReference type="AlphaFoldDB" id="A0A6D2IGK0"/>
<evidence type="ECO:0000313" key="3">
    <source>
        <dbReference type="Proteomes" id="UP000467841"/>
    </source>
</evidence>
<name>A0A6D2IGK0_9BRAS</name>
<comment type="caution">
    <text evidence="2">The sequence shown here is derived from an EMBL/GenBank/DDBJ whole genome shotgun (WGS) entry which is preliminary data.</text>
</comment>
<proteinExistence type="predicted"/>
<accession>A0A6D2IGK0</accession>
<dbReference type="SUPFAM" id="SSF46689">
    <property type="entry name" value="Homeodomain-like"/>
    <property type="match status" value="1"/>
</dbReference>